<evidence type="ECO:0000313" key="3">
    <source>
        <dbReference type="EMBL" id="KAG0253905.1"/>
    </source>
</evidence>
<gene>
    <name evidence="3" type="ORF">BG011_006089</name>
</gene>
<feature type="region of interest" description="Disordered" evidence="1">
    <location>
        <begin position="459"/>
        <end position="491"/>
    </location>
</feature>
<feature type="compositionally biased region" description="Acidic residues" evidence="1">
    <location>
        <begin position="459"/>
        <end position="479"/>
    </location>
</feature>
<name>A0A9P6PXA1_9FUNG</name>
<dbReference type="Gene3D" id="1.20.1280.50">
    <property type="match status" value="1"/>
</dbReference>
<dbReference type="InterPro" id="IPR001810">
    <property type="entry name" value="F-box_dom"/>
</dbReference>
<reference evidence="3" key="1">
    <citation type="journal article" date="2020" name="Fungal Divers.">
        <title>Resolving the Mortierellaceae phylogeny through synthesis of multi-gene phylogenetics and phylogenomics.</title>
        <authorList>
            <person name="Vandepol N."/>
            <person name="Liber J."/>
            <person name="Desiro A."/>
            <person name="Na H."/>
            <person name="Kennedy M."/>
            <person name="Barry K."/>
            <person name="Grigoriev I.V."/>
            <person name="Miller A.N."/>
            <person name="O'Donnell K."/>
            <person name="Stajich J.E."/>
            <person name="Bonito G."/>
        </authorList>
    </citation>
    <scope>NUCLEOTIDE SEQUENCE</scope>
    <source>
        <strain evidence="3">KOD948</strain>
    </source>
</reference>
<dbReference type="PROSITE" id="PS50181">
    <property type="entry name" value="FBOX"/>
    <property type="match status" value="1"/>
</dbReference>
<evidence type="ECO:0000256" key="1">
    <source>
        <dbReference type="SAM" id="MobiDB-lite"/>
    </source>
</evidence>
<dbReference type="OrthoDB" id="2398010at2759"/>
<evidence type="ECO:0000259" key="2">
    <source>
        <dbReference type="PROSITE" id="PS50181"/>
    </source>
</evidence>
<dbReference type="Pfam" id="PF12937">
    <property type="entry name" value="F-box-like"/>
    <property type="match status" value="1"/>
</dbReference>
<sequence>MTSTRLQPTEILLHIARYLAPADLATACRVCRSWFIPFAGELWRSIHPDQWTHGALAVALPRYSVFIQQLRCSRFVVLDQLGPECRQLNLFMAPDITLENVDLIKAILERNPGLEDLELIFEMRKPDIAKMNEVLEIVSGMSRLKRLLLDGLMATPEWIEQQLLGRMPQLQALVLYLYANTADPSRRTLEQHEYGQQPQQTSPKEQPLVMSPLRSLSIECSVDTLSILRQITRLTPELELLSLAEICYNDQPLLMSPELAQLAQDLPLQCPRLDQLHLVHNSMDKAGLTCLLRSGFPNLRVFYGIPVTPLLSIVLDTLVQTPAYQFTLEEVEITKPLLMCESAASSSTVILQMLRTFPRLRKVSLNRCVIDAEEMVYGAGHGHGHGHGHGNEDVQDDAVTVAVAGSEGSSNNNNNADIQYPPNWVCHDLEVLEVTIKGPTAGWVPRGYITRDNYKGIDDDSDYDDDIGNDSDENDDDGGEAATSCDERDNNHNHNHSHDMFYWLKAQLDLLPKLDV</sequence>
<dbReference type="InterPro" id="IPR036047">
    <property type="entry name" value="F-box-like_dom_sf"/>
</dbReference>
<protein>
    <recommendedName>
        <fullName evidence="2">F-box domain-containing protein</fullName>
    </recommendedName>
</protein>
<dbReference type="Proteomes" id="UP000726737">
    <property type="component" value="Unassembled WGS sequence"/>
</dbReference>
<organism evidence="3 4">
    <name type="scientific">Mortierella polycephala</name>
    <dbReference type="NCBI Taxonomy" id="41804"/>
    <lineage>
        <taxon>Eukaryota</taxon>
        <taxon>Fungi</taxon>
        <taxon>Fungi incertae sedis</taxon>
        <taxon>Mucoromycota</taxon>
        <taxon>Mortierellomycotina</taxon>
        <taxon>Mortierellomycetes</taxon>
        <taxon>Mortierellales</taxon>
        <taxon>Mortierellaceae</taxon>
        <taxon>Mortierella</taxon>
    </lineage>
</organism>
<dbReference type="EMBL" id="JAAAJA010000431">
    <property type="protein sequence ID" value="KAG0253905.1"/>
    <property type="molecule type" value="Genomic_DNA"/>
</dbReference>
<dbReference type="SUPFAM" id="SSF81383">
    <property type="entry name" value="F-box domain"/>
    <property type="match status" value="1"/>
</dbReference>
<dbReference type="Gene3D" id="3.80.10.10">
    <property type="entry name" value="Ribonuclease Inhibitor"/>
    <property type="match status" value="1"/>
</dbReference>
<accession>A0A9P6PXA1</accession>
<proteinExistence type="predicted"/>
<feature type="non-terminal residue" evidence="3">
    <location>
        <position position="516"/>
    </location>
</feature>
<dbReference type="InterPro" id="IPR032675">
    <property type="entry name" value="LRR_dom_sf"/>
</dbReference>
<dbReference type="CDD" id="cd09917">
    <property type="entry name" value="F-box_SF"/>
    <property type="match status" value="1"/>
</dbReference>
<comment type="caution">
    <text evidence="3">The sequence shown here is derived from an EMBL/GenBank/DDBJ whole genome shotgun (WGS) entry which is preliminary data.</text>
</comment>
<feature type="domain" description="F-box" evidence="2">
    <location>
        <begin position="1"/>
        <end position="46"/>
    </location>
</feature>
<keyword evidence="4" id="KW-1185">Reference proteome</keyword>
<dbReference type="AlphaFoldDB" id="A0A9P6PXA1"/>
<evidence type="ECO:0000313" key="4">
    <source>
        <dbReference type="Proteomes" id="UP000726737"/>
    </source>
</evidence>
<dbReference type="SUPFAM" id="SSF52047">
    <property type="entry name" value="RNI-like"/>
    <property type="match status" value="1"/>
</dbReference>